<organism evidence="2">
    <name type="scientific">Hyalella azteca</name>
    <name type="common">Amphipod</name>
    <dbReference type="NCBI Taxonomy" id="294128"/>
    <lineage>
        <taxon>Eukaryota</taxon>
        <taxon>Metazoa</taxon>
        <taxon>Ecdysozoa</taxon>
        <taxon>Arthropoda</taxon>
        <taxon>Crustacea</taxon>
        <taxon>Multicrustacea</taxon>
        <taxon>Malacostraca</taxon>
        <taxon>Eumalacostraca</taxon>
        <taxon>Peracarida</taxon>
        <taxon>Amphipoda</taxon>
        <taxon>Senticaudata</taxon>
        <taxon>Talitrida</taxon>
        <taxon>Talitroidea</taxon>
        <taxon>Hyalellidae</taxon>
        <taxon>Hyalella</taxon>
    </lineage>
</organism>
<feature type="compositionally biased region" description="Acidic residues" evidence="1">
    <location>
        <begin position="49"/>
        <end position="69"/>
    </location>
</feature>
<gene>
    <name evidence="2" type="ORF">HAZT_HAZT003548</name>
</gene>
<evidence type="ECO:0000313" key="2">
    <source>
        <dbReference type="EMBL" id="KAA0197861.1"/>
    </source>
</evidence>
<comment type="caution">
    <text evidence="2">The sequence shown here is derived from an EMBL/GenBank/DDBJ whole genome shotgun (WGS) entry which is preliminary data.</text>
</comment>
<reference evidence="2" key="1">
    <citation type="submission" date="2014-08" db="EMBL/GenBank/DDBJ databases">
        <authorList>
            <person name="Murali S."/>
            <person name="Richards S."/>
            <person name="Bandaranaike D."/>
            <person name="Bellair M."/>
            <person name="Blankenburg K."/>
            <person name="Chao H."/>
            <person name="Dinh H."/>
            <person name="Doddapaneni H."/>
            <person name="Dugan-Rocha S."/>
            <person name="Elkadiri S."/>
            <person name="Gnanaolivu R."/>
            <person name="Hughes D."/>
            <person name="Lee S."/>
            <person name="Li M."/>
            <person name="Ming W."/>
            <person name="Munidasa M."/>
            <person name="Muniz J."/>
            <person name="Nguyen L."/>
            <person name="Osuji N."/>
            <person name="Pu L.-L."/>
            <person name="Puazo M."/>
            <person name="Skinner E."/>
            <person name="Qu C."/>
            <person name="Quiroz J."/>
            <person name="Raj R."/>
            <person name="Weissenberger G."/>
            <person name="Xin Y."/>
            <person name="Zou X."/>
            <person name="Han Y."/>
            <person name="Worley K."/>
            <person name="Muzny D."/>
            <person name="Gibbs R."/>
        </authorList>
    </citation>
    <scope>NUCLEOTIDE SEQUENCE</scope>
    <source>
        <strain evidence="2">HAZT.00-mixed</strain>
        <tissue evidence="2">Whole organism</tissue>
    </source>
</reference>
<dbReference type="EMBL" id="JQDR03007948">
    <property type="protein sequence ID" value="KAA0197861.1"/>
    <property type="molecule type" value="Genomic_DNA"/>
</dbReference>
<feature type="compositionally biased region" description="Low complexity" evidence="1">
    <location>
        <begin position="86"/>
        <end position="103"/>
    </location>
</feature>
<dbReference type="OrthoDB" id="9368434at2759"/>
<feature type="region of interest" description="Disordered" evidence="1">
    <location>
        <begin position="86"/>
        <end position="111"/>
    </location>
</feature>
<dbReference type="Proteomes" id="UP000711488">
    <property type="component" value="Unassembled WGS sequence"/>
</dbReference>
<proteinExistence type="predicted"/>
<name>A0A6A0H4X9_HYAAZ</name>
<feature type="region of interest" description="Disordered" evidence="1">
    <location>
        <begin position="1"/>
        <end position="73"/>
    </location>
</feature>
<protein>
    <submittedName>
        <fullName evidence="2">Uncharacterized protein</fullName>
    </submittedName>
</protein>
<accession>A0A6A0H4X9</accession>
<reference evidence="2" key="2">
    <citation type="journal article" date="2018" name="Environ. Sci. Technol.">
        <title>The Toxicogenome of Hyalella azteca: A Model for Sediment Ecotoxicology and Evolutionary Toxicology.</title>
        <authorList>
            <person name="Poynton H.C."/>
            <person name="Hasenbein S."/>
            <person name="Benoit J.B."/>
            <person name="Sepulveda M.S."/>
            <person name="Poelchau M.F."/>
            <person name="Hughes D.S.T."/>
            <person name="Murali S.C."/>
            <person name="Chen S."/>
            <person name="Glastad K.M."/>
            <person name="Goodisman M.A.D."/>
            <person name="Werren J.H."/>
            <person name="Vineis J.H."/>
            <person name="Bowen J.L."/>
            <person name="Friedrich M."/>
            <person name="Jones J."/>
            <person name="Robertson H.M."/>
            <person name="Feyereisen R."/>
            <person name="Mechler-Hickson A."/>
            <person name="Mathers N."/>
            <person name="Lee C.E."/>
            <person name="Colbourne J.K."/>
            <person name="Biales A."/>
            <person name="Johnston J.S."/>
            <person name="Wellborn G.A."/>
            <person name="Rosendale A.J."/>
            <person name="Cridge A.G."/>
            <person name="Munoz-Torres M.C."/>
            <person name="Bain P.A."/>
            <person name="Manny A.R."/>
            <person name="Major K.M."/>
            <person name="Lambert F.N."/>
            <person name="Vulpe C.D."/>
            <person name="Tuck P."/>
            <person name="Blalock B.J."/>
            <person name="Lin Y.Y."/>
            <person name="Smith M.E."/>
            <person name="Ochoa-Acuna H."/>
            <person name="Chen M.M."/>
            <person name="Childers C.P."/>
            <person name="Qu J."/>
            <person name="Dugan S."/>
            <person name="Lee S.L."/>
            <person name="Chao H."/>
            <person name="Dinh H."/>
            <person name="Han Y."/>
            <person name="Doddapaneni H."/>
            <person name="Worley K.C."/>
            <person name="Muzny D.M."/>
            <person name="Gibbs R.A."/>
            <person name="Richards S."/>
        </authorList>
    </citation>
    <scope>NUCLEOTIDE SEQUENCE</scope>
    <source>
        <strain evidence="2">HAZT.00-mixed</strain>
        <tissue evidence="2">Whole organism</tissue>
    </source>
</reference>
<dbReference type="AlphaFoldDB" id="A0A6A0H4X9"/>
<sequence>MKKHESDGPTILDGSPRRYRVRASSPKPANSIGTPSSPSTPVECVDSSPLDDEDEEDEFIDVEEDEEEPSEKIEEQISMAVTIQSATDSVSASADANDNGSLSPRISVVAT</sequence>
<feature type="compositionally biased region" description="Polar residues" evidence="1">
    <location>
        <begin position="27"/>
        <end position="40"/>
    </location>
</feature>
<reference evidence="2" key="3">
    <citation type="submission" date="2019-06" db="EMBL/GenBank/DDBJ databases">
        <authorList>
            <person name="Poynton C."/>
            <person name="Hasenbein S."/>
            <person name="Benoit J.B."/>
            <person name="Sepulveda M.S."/>
            <person name="Poelchau M.F."/>
            <person name="Murali S.C."/>
            <person name="Chen S."/>
            <person name="Glastad K.M."/>
            <person name="Werren J.H."/>
            <person name="Vineis J.H."/>
            <person name="Bowen J.L."/>
            <person name="Friedrich M."/>
            <person name="Jones J."/>
            <person name="Robertson H.M."/>
            <person name="Feyereisen R."/>
            <person name="Mechler-Hickson A."/>
            <person name="Mathers N."/>
            <person name="Lee C.E."/>
            <person name="Colbourne J.K."/>
            <person name="Biales A."/>
            <person name="Johnston J.S."/>
            <person name="Wellborn G.A."/>
            <person name="Rosendale A.J."/>
            <person name="Cridge A.G."/>
            <person name="Munoz-Torres M.C."/>
            <person name="Bain P.A."/>
            <person name="Manny A.R."/>
            <person name="Major K.M."/>
            <person name="Lambert F.N."/>
            <person name="Vulpe C.D."/>
            <person name="Tuck P."/>
            <person name="Blalock B.J."/>
            <person name="Lin Y.-Y."/>
            <person name="Smith M.E."/>
            <person name="Ochoa-Acuna H."/>
            <person name="Chen M.-J.M."/>
            <person name="Childers C.P."/>
            <person name="Qu J."/>
            <person name="Dugan S."/>
            <person name="Lee S.L."/>
            <person name="Chao H."/>
            <person name="Dinh H."/>
            <person name="Han Y."/>
            <person name="Doddapaneni H."/>
            <person name="Worley K.C."/>
            <person name="Muzny D.M."/>
            <person name="Gibbs R.A."/>
            <person name="Richards S."/>
        </authorList>
    </citation>
    <scope>NUCLEOTIDE SEQUENCE</scope>
    <source>
        <strain evidence="2">HAZT.00-mixed</strain>
        <tissue evidence="2">Whole organism</tissue>
    </source>
</reference>
<evidence type="ECO:0000256" key="1">
    <source>
        <dbReference type="SAM" id="MobiDB-lite"/>
    </source>
</evidence>